<keyword evidence="1" id="KW-0175">Coiled coil</keyword>
<dbReference type="KEGG" id="gtr:GLOTRDRAFT_93426"/>
<organism evidence="4 5">
    <name type="scientific">Gloeophyllum trabeum (strain ATCC 11539 / FP-39264 / Madison 617)</name>
    <name type="common">Brown rot fungus</name>
    <dbReference type="NCBI Taxonomy" id="670483"/>
    <lineage>
        <taxon>Eukaryota</taxon>
        <taxon>Fungi</taxon>
        <taxon>Dikarya</taxon>
        <taxon>Basidiomycota</taxon>
        <taxon>Agaricomycotina</taxon>
        <taxon>Agaricomycetes</taxon>
        <taxon>Gloeophyllales</taxon>
        <taxon>Gloeophyllaceae</taxon>
        <taxon>Gloeophyllum</taxon>
    </lineage>
</organism>
<feature type="transmembrane region" description="Helical" evidence="3">
    <location>
        <begin position="95"/>
        <end position="116"/>
    </location>
</feature>
<gene>
    <name evidence="4" type="ORF">GLOTRDRAFT_93426</name>
</gene>
<dbReference type="HOGENOM" id="CLU_394853_0_0_1"/>
<keyword evidence="3" id="KW-1133">Transmembrane helix</keyword>
<feature type="transmembrane region" description="Helical" evidence="3">
    <location>
        <begin position="291"/>
        <end position="311"/>
    </location>
</feature>
<keyword evidence="5" id="KW-1185">Reference proteome</keyword>
<feature type="coiled-coil region" evidence="1">
    <location>
        <begin position="382"/>
        <end position="409"/>
    </location>
</feature>
<evidence type="ECO:0000256" key="1">
    <source>
        <dbReference type="SAM" id="Coils"/>
    </source>
</evidence>
<feature type="transmembrane region" description="Helical" evidence="3">
    <location>
        <begin position="68"/>
        <end position="88"/>
    </location>
</feature>
<evidence type="ECO:0000256" key="2">
    <source>
        <dbReference type="SAM" id="MobiDB-lite"/>
    </source>
</evidence>
<sequence>MYSLGLDLFDFAAVKRLVFRTFSGGNAPPQAADQPLAWVKTVLTPTRTLRGTPTTTYGAGSSGTIDSILALIIFITASFFLFTSVGPLRRQGDGAVFTVQWSCELLSFLILIPQLFSINVASSLSSHAYHCVVYLIQSSLRVASRPLQLALFLVFGLQDLHSAQVVNEKVILTSALLSWFLVISSAFHLSWSLLARLNHWHTGHSRSAISSLVSAGVLVASWIALHNLEHKFHLNAVPRRGQEGMFPMEAHMTSEAVLMALEAWTFTVWYCLGIPNTLVNSAGRITKVVPAPFSFALIFAVVINASIQVAARCIKTRVRKVRSEVAFILLSCRIFTKVPYYAKYHSGASRVVFSSGVRRRSIAAPVIMPSVDSNESLFGGLRSALNALKEEREEDYRDVRREQREARKAFSCASTGMRVVADNLRALNALLPAATPTSTSLTTDVHHREESVQYSFLDHFSPLSTSSSVRSNGCPPTASTSDNGEDWLQAHLPPLSASPSALADNSYSFLANFSPMSTSTSVHSNGNPSTPNTAGNEDDWLLAHLPALSASASTLSDGASGYTSDSDIDEGKISAIAAEFAALHPDWRMEDAQGDEEYVWDDERQDAEAQYEEARLADDFDEDVLPSSDSCGSDMDLEEEDYSNRSRIAVPSVPAAAFTRSSLQALPSTFKTRFWGAVTDEMETAFHATAKACPVLVN</sequence>
<keyword evidence="3" id="KW-0812">Transmembrane</keyword>
<feature type="transmembrane region" description="Helical" evidence="3">
    <location>
        <begin position="207"/>
        <end position="225"/>
    </location>
</feature>
<accession>S7Q7B4</accession>
<feature type="transmembrane region" description="Helical" evidence="3">
    <location>
        <begin position="256"/>
        <end position="279"/>
    </location>
</feature>
<keyword evidence="3" id="KW-0472">Membrane</keyword>
<proteinExistence type="predicted"/>
<name>S7Q7B4_GLOTA</name>
<feature type="region of interest" description="Disordered" evidence="2">
    <location>
        <begin position="463"/>
        <end position="492"/>
    </location>
</feature>
<dbReference type="EMBL" id="KB469301">
    <property type="protein sequence ID" value="EPQ55901.1"/>
    <property type="molecule type" value="Genomic_DNA"/>
</dbReference>
<feature type="transmembrane region" description="Helical" evidence="3">
    <location>
        <begin position="170"/>
        <end position="195"/>
    </location>
</feature>
<dbReference type="AlphaFoldDB" id="S7Q7B4"/>
<dbReference type="Proteomes" id="UP000030669">
    <property type="component" value="Unassembled WGS sequence"/>
</dbReference>
<feature type="region of interest" description="Disordered" evidence="2">
    <location>
        <begin position="518"/>
        <end position="537"/>
    </location>
</feature>
<protein>
    <submittedName>
        <fullName evidence="4">Uncharacterized protein</fullName>
    </submittedName>
</protein>
<evidence type="ECO:0000256" key="3">
    <source>
        <dbReference type="SAM" id="Phobius"/>
    </source>
</evidence>
<dbReference type="RefSeq" id="XP_007865922.1">
    <property type="nucleotide sequence ID" value="XM_007867731.1"/>
</dbReference>
<feature type="compositionally biased region" description="Polar residues" evidence="2">
    <location>
        <begin position="518"/>
        <end position="535"/>
    </location>
</feature>
<reference evidence="4 5" key="1">
    <citation type="journal article" date="2012" name="Science">
        <title>The Paleozoic origin of enzymatic lignin decomposition reconstructed from 31 fungal genomes.</title>
        <authorList>
            <person name="Floudas D."/>
            <person name="Binder M."/>
            <person name="Riley R."/>
            <person name="Barry K."/>
            <person name="Blanchette R.A."/>
            <person name="Henrissat B."/>
            <person name="Martinez A.T."/>
            <person name="Otillar R."/>
            <person name="Spatafora J.W."/>
            <person name="Yadav J.S."/>
            <person name="Aerts A."/>
            <person name="Benoit I."/>
            <person name="Boyd A."/>
            <person name="Carlson A."/>
            <person name="Copeland A."/>
            <person name="Coutinho P.M."/>
            <person name="de Vries R.P."/>
            <person name="Ferreira P."/>
            <person name="Findley K."/>
            <person name="Foster B."/>
            <person name="Gaskell J."/>
            <person name="Glotzer D."/>
            <person name="Gorecki P."/>
            <person name="Heitman J."/>
            <person name="Hesse C."/>
            <person name="Hori C."/>
            <person name="Igarashi K."/>
            <person name="Jurgens J.A."/>
            <person name="Kallen N."/>
            <person name="Kersten P."/>
            <person name="Kohler A."/>
            <person name="Kuees U."/>
            <person name="Kumar T.K.A."/>
            <person name="Kuo A."/>
            <person name="LaButti K."/>
            <person name="Larrondo L.F."/>
            <person name="Lindquist E."/>
            <person name="Ling A."/>
            <person name="Lombard V."/>
            <person name="Lucas S."/>
            <person name="Lundell T."/>
            <person name="Martin R."/>
            <person name="McLaughlin D.J."/>
            <person name="Morgenstern I."/>
            <person name="Morin E."/>
            <person name="Murat C."/>
            <person name="Nagy L.G."/>
            <person name="Nolan M."/>
            <person name="Ohm R.A."/>
            <person name="Patyshakuliyeva A."/>
            <person name="Rokas A."/>
            <person name="Ruiz-Duenas F.J."/>
            <person name="Sabat G."/>
            <person name="Salamov A."/>
            <person name="Samejima M."/>
            <person name="Schmutz J."/>
            <person name="Slot J.C."/>
            <person name="St John F."/>
            <person name="Stenlid J."/>
            <person name="Sun H."/>
            <person name="Sun S."/>
            <person name="Syed K."/>
            <person name="Tsang A."/>
            <person name="Wiebenga A."/>
            <person name="Young D."/>
            <person name="Pisabarro A."/>
            <person name="Eastwood D.C."/>
            <person name="Martin F."/>
            <person name="Cullen D."/>
            <person name="Grigoriev I.V."/>
            <person name="Hibbett D.S."/>
        </authorList>
    </citation>
    <scope>NUCLEOTIDE SEQUENCE [LARGE SCALE GENOMIC DNA]</scope>
    <source>
        <strain evidence="4 5">ATCC 11539</strain>
    </source>
</reference>
<evidence type="ECO:0000313" key="5">
    <source>
        <dbReference type="Proteomes" id="UP000030669"/>
    </source>
</evidence>
<evidence type="ECO:0000313" key="4">
    <source>
        <dbReference type="EMBL" id="EPQ55901.1"/>
    </source>
</evidence>
<dbReference type="GeneID" id="19309494"/>